<dbReference type="PANTHER" id="PTHR20974">
    <property type="entry name" value="UPF0585 PROTEIN CG18661"/>
    <property type="match status" value="1"/>
</dbReference>
<dbReference type="AlphaFoldDB" id="A0A427XZH6"/>
<dbReference type="RefSeq" id="XP_028477687.1">
    <property type="nucleotide sequence ID" value="XM_028621235.1"/>
</dbReference>
<evidence type="ECO:0000313" key="2">
    <source>
        <dbReference type="EMBL" id="RSH84239.1"/>
    </source>
</evidence>
<gene>
    <name evidence="2" type="ORF">EHS24_005751</name>
</gene>
<comment type="similarity">
    <text evidence="1">Belongs to the UPF0585 family.</text>
</comment>
<dbReference type="InterPro" id="IPR029063">
    <property type="entry name" value="SAM-dependent_MTases_sf"/>
</dbReference>
<reference evidence="2 3" key="1">
    <citation type="submission" date="2018-11" db="EMBL/GenBank/DDBJ databases">
        <title>Genome sequence of Apiotrichum porosum DSM 27194.</title>
        <authorList>
            <person name="Aliyu H."/>
            <person name="Gorte O."/>
            <person name="Ochsenreither K."/>
        </authorList>
    </citation>
    <scope>NUCLEOTIDE SEQUENCE [LARGE SCALE GENOMIC DNA]</scope>
    <source>
        <strain evidence="2 3">DSM 27194</strain>
    </source>
</reference>
<name>A0A427XZH6_9TREE</name>
<keyword evidence="3" id="KW-1185">Reference proteome</keyword>
<protein>
    <recommendedName>
        <fullName evidence="4">Methyltransferase type 11 domain-containing protein</fullName>
    </recommendedName>
</protein>
<dbReference type="PANTHER" id="PTHR20974:SF0">
    <property type="entry name" value="UPF0585 PROTEIN CG18661"/>
    <property type="match status" value="1"/>
</dbReference>
<dbReference type="InterPro" id="IPR010342">
    <property type="entry name" value="DUF938"/>
</dbReference>
<dbReference type="GeneID" id="39590294"/>
<evidence type="ECO:0000256" key="1">
    <source>
        <dbReference type="ARBA" id="ARBA00008308"/>
    </source>
</evidence>
<dbReference type="Proteomes" id="UP000279236">
    <property type="component" value="Unassembled WGS sequence"/>
</dbReference>
<evidence type="ECO:0008006" key="4">
    <source>
        <dbReference type="Google" id="ProtNLM"/>
    </source>
</evidence>
<proteinExistence type="inferred from homology"/>
<dbReference type="Gene3D" id="3.40.50.150">
    <property type="entry name" value="Vaccinia Virus protein VP39"/>
    <property type="match status" value="1"/>
</dbReference>
<dbReference type="Pfam" id="PF06080">
    <property type="entry name" value="DUF938"/>
    <property type="match status" value="1"/>
</dbReference>
<accession>A0A427XZH6</accession>
<comment type="caution">
    <text evidence="2">The sequence shown here is derived from an EMBL/GenBank/DDBJ whole genome shotgun (WGS) entry which is preliminary data.</text>
</comment>
<evidence type="ECO:0000313" key="3">
    <source>
        <dbReference type="Proteomes" id="UP000279236"/>
    </source>
</evidence>
<sequence length="217" mass="24303">MAYPSIISQPAARNIEPVLGALTPLIDITPTPQHILELASYPYEHIRHYAVRWPDVEFSGTARDKDEIAGIETNDLPSNVAAPQQLDVAVQQDWDALKGNVKAPVDGVIMLNLVHCTPEGVPEHVFRNLSPKTDEGRRLLRKGGWVAAYGAYLNDDGSYRSEGDEKFDHSYIKAMDPSLGLRTPVSISQMAEKWGFREEVREDMPKGNLWIVWRAVE</sequence>
<dbReference type="SUPFAM" id="SSF53335">
    <property type="entry name" value="S-adenosyl-L-methionine-dependent methyltransferases"/>
    <property type="match status" value="1"/>
</dbReference>
<organism evidence="2 3">
    <name type="scientific">Apiotrichum porosum</name>
    <dbReference type="NCBI Taxonomy" id="105984"/>
    <lineage>
        <taxon>Eukaryota</taxon>
        <taxon>Fungi</taxon>
        <taxon>Dikarya</taxon>
        <taxon>Basidiomycota</taxon>
        <taxon>Agaricomycotina</taxon>
        <taxon>Tremellomycetes</taxon>
        <taxon>Trichosporonales</taxon>
        <taxon>Trichosporonaceae</taxon>
        <taxon>Apiotrichum</taxon>
    </lineage>
</organism>
<dbReference type="OrthoDB" id="10258744at2759"/>
<dbReference type="EMBL" id="RSCE01000003">
    <property type="protein sequence ID" value="RSH84239.1"/>
    <property type="molecule type" value="Genomic_DNA"/>
</dbReference>